<sequence length="80" mass="8661">MILSLGEAVLADASLTRGNASWLRVMGFSRKEVVLDMPKGMDELVDVLGSRLSLLSKEEASLFLTKIKIGGVLLKLVNSE</sequence>
<evidence type="ECO:0000313" key="1">
    <source>
        <dbReference type="EMBL" id="GKV23088.1"/>
    </source>
</evidence>
<reference evidence="1 2" key="1">
    <citation type="journal article" date="2021" name="Commun. Biol.">
        <title>The genome of Shorea leprosula (Dipterocarpaceae) highlights the ecological relevance of drought in aseasonal tropical rainforests.</title>
        <authorList>
            <person name="Ng K.K.S."/>
            <person name="Kobayashi M.J."/>
            <person name="Fawcett J.A."/>
            <person name="Hatakeyama M."/>
            <person name="Paape T."/>
            <person name="Ng C.H."/>
            <person name="Ang C.C."/>
            <person name="Tnah L.H."/>
            <person name="Lee C.T."/>
            <person name="Nishiyama T."/>
            <person name="Sese J."/>
            <person name="O'Brien M.J."/>
            <person name="Copetti D."/>
            <person name="Mohd Noor M.I."/>
            <person name="Ong R.C."/>
            <person name="Putra M."/>
            <person name="Sireger I.Z."/>
            <person name="Indrioko S."/>
            <person name="Kosugi Y."/>
            <person name="Izuno A."/>
            <person name="Isagi Y."/>
            <person name="Lee S.L."/>
            <person name="Shimizu K.K."/>
        </authorList>
    </citation>
    <scope>NUCLEOTIDE SEQUENCE [LARGE SCALE GENOMIC DNA]</scope>
    <source>
        <strain evidence="1">214</strain>
    </source>
</reference>
<comment type="caution">
    <text evidence="1">The sequence shown here is derived from an EMBL/GenBank/DDBJ whole genome shotgun (WGS) entry which is preliminary data.</text>
</comment>
<gene>
    <name evidence="1" type="ORF">SLEP1_g32865</name>
</gene>
<dbReference type="Proteomes" id="UP001054252">
    <property type="component" value="Unassembled WGS sequence"/>
</dbReference>
<evidence type="ECO:0000313" key="2">
    <source>
        <dbReference type="Proteomes" id="UP001054252"/>
    </source>
</evidence>
<accession>A0AAV5KER2</accession>
<protein>
    <submittedName>
        <fullName evidence="1">Uncharacterized protein</fullName>
    </submittedName>
</protein>
<organism evidence="1 2">
    <name type="scientific">Rubroshorea leprosula</name>
    <dbReference type="NCBI Taxonomy" id="152421"/>
    <lineage>
        <taxon>Eukaryota</taxon>
        <taxon>Viridiplantae</taxon>
        <taxon>Streptophyta</taxon>
        <taxon>Embryophyta</taxon>
        <taxon>Tracheophyta</taxon>
        <taxon>Spermatophyta</taxon>
        <taxon>Magnoliopsida</taxon>
        <taxon>eudicotyledons</taxon>
        <taxon>Gunneridae</taxon>
        <taxon>Pentapetalae</taxon>
        <taxon>rosids</taxon>
        <taxon>malvids</taxon>
        <taxon>Malvales</taxon>
        <taxon>Dipterocarpaceae</taxon>
        <taxon>Rubroshorea</taxon>
    </lineage>
</organism>
<dbReference type="AlphaFoldDB" id="A0AAV5KER2"/>
<keyword evidence="2" id="KW-1185">Reference proteome</keyword>
<dbReference type="EMBL" id="BPVZ01000062">
    <property type="protein sequence ID" value="GKV23088.1"/>
    <property type="molecule type" value="Genomic_DNA"/>
</dbReference>
<name>A0AAV5KER2_9ROSI</name>
<proteinExistence type="predicted"/>